<evidence type="ECO:0000256" key="4">
    <source>
        <dbReference type="ARBA" id="ARBA00022519"/>
    </source>
</evidence>
<keyword evidence="3" id="KW-1003">Cell membrane</keyword>
<dbReference type="STRING" id="700015.Corgl_0361"/>
<feature type="transmembrane region" description="Helical" evidence="8">
    <location>
        <begin position="218"/>
        <end position="237"/>
    </location>
</feature>
<reference evidence="10" key="1">
    <citation type="journal article" date="2013" name="Stand. Genomic Sci.">
        <title>Complete genome sequence of Coriobacterium glomerans type strain (PW2(T)) from the midgut of Pyrrhocoris apterus L. (red soldier bug).</title>
        <authorList>
            <person name="Stackebrandt E."/>
            <person name="Zeytun A."/>
            <person name="Lapidus A."/>
            <person name="Nolan M."/>
            <person name="Lucas S."/>
            <person name="Hammon N."/>
            <person name="Deshpande S."/>
            <person name="Cheng J.F."/>
            <person name="Tapia R."/>
            <person name="Goodwin L.A."/>
            <person name="Pitluck S."/>
            <person name="Liolios K."/>
            <person name="Pagani I."/>
            <person name="Ivanova N."/>
            <person name="Mavromatis K."/>
            <person name="Mikhailova N."/>
            <person name="Huntemann M."/>
            <person name="Pati A."/>
            <person name="Chen A."/>
            <person name="Palaniappan K."/>
            <person name="Chang Y.J."/>
            <person name="Land M."/>
            <person name="Hauser L."/>
            <person name="Rohde M."/>
            <person name="Pukall R."/>
            <person name="Goker M."/>
            <person name="Detter J.C."/>
            <person name="Woyke T."/>
            <person name="Bristow J."/>
            <person name="Eisen J.A."/>
            <person name="Markowitz V."/>
            <person name="Hugenholtz P."/>
            <person name="Kyrpides N.C."/>
            <person name="Klenk H.P."/>
        </authorList>
    </citation>
    <scope>NUCLEOTIDE SEQUENCE</scope>
    <source>
        <strain evidence="10">ATCC 49209 / DSM 20642 / JCM 10262 / PW2</strain>
    </source>
</reference>
<keyword evidence="7 8" id="KW-0472">Membrane</keyword>
<sequence length="325" mass="34010">MTIASGTTQGATAPAASRFPWGRIREFLPILSFAAILAFFAVATNGRLVTARNLTLILSGGYTTMIATVGVYMIMSMGCLDFSQGSMLGLCCAVVCYLSHVSLPVAILGGILTGALIGLVNALFAVKGQVPSFVVTICMMFLLRGVIAYVTTTSPVYASPEVTAFAMNTPLLMGVTIAVLIIAFLVLRFTALGANLKAIGAGEKGARFAGIRVQRTKIIIYMVAGCITGFAALINAVKVGSVTSSSGNMLETQILIALVLGGMPINGGARARFSNVVTGVLSYLILQRGLVMMGFTTEIQQLILGVVFVIMVAVFSERAANQVIK</sequence>
<feature type="transmembrane region" description="Helical" evidence="8">
    <location>
        <begin position="106"/>
        <end position="126"/>
    </location>
</feature>
<dbReference type="CDD" id="cd06579">
    <property type="entry name" value="TM_PBP1_transp_AraH_like"/>
    <property type="match status" value="1"/>
</dbReference>
<proteinExistence type="predicted"/>
<dbReference type="InterPro" id="IPR037294">
    <property type="entry name" value="ABC_BtuC-like"/>
</dbReference>
<dbReference type="PANTHER" id="PTHR32196">
    <property type="entry name" value="ABC TRANSPORTER PERMEASE PROTEIN YPHD-RELATED-RELATED"/>
    <property type="match status" value="1"/>
</dbReference>
<dbReference type="PANTHER" id="PTHR32196:SF21">
    <property type="entry name" value="ABC TRANSPORTER PERMEASE PROTEIN YPHD-RELATED"/>
    <property type="match status" value="1"/>
</dbReference>
<feature type="transmembrane region" description="Helical" evidence="8">
    <location>
        <begin position="27"/>
        <end position="48"/>
    </location>
</feature>
<evidence type="ECO:0000256" key="3">
    <source>
        <dbReference type="ARBA" id="ARBA00022475"/>
    </source>
</evidence>
<evidence type="ECO:0000313" key="9">
    <source>
        <dbReference type="EMBL" id="AEB06480.1"/>
    </source>
</evidence>
<evidence type="ECO:0000256" key="8">
    <source>
        <dbReference type="SAM" id="Phobius"/>
    </source>
</evidence>
<name>F2NAF3_CORGP</name>
<organism evidence="9 10">
    <name type="scientific">Coriobacterium glomerans (strain ATCC 49209 / DSM 20642 / JCM 10262 / PW2)</name>
    <dbReference type="NCBI Taxonomy" id="700015"/>
    <lineage>
        <taxon>Bacteria</taxon>
        <taxon>Bacillati</taxon>
        <taxon>Actinomycetota</taxon>
        <taxon>Coriobacteriia</taxon>
        <taxon>Coriobacteriales</taxon>
        <taxon>Coriobacteriaceae</taxon>
        <taxon>Coriobacterium</taxon>
    </lineage>
</organism>
<feature type="transmembrane region" description="Helical" evidence="8">
    <location>
        <begin position="249"/>
        <end position="269"/>
    </location>
</feature>
<dbReference type="KEGG" id="cgo:Corgl_0361"/>
<dbReference type="OrthoDB" id="9808136at2"/>
<dbReference type="InterPro" id="IPR001851">
    <property type="entry name" value="ABC_transp_permease"/>
</dbReference>
<keyword evidence="6 8" id="KW-1133">Transmembrane helix</keyword>
<evidence type="ECO:0000256" key="7">
    <source>
        <dbReference type="ARBA" id="ARBA00023136"/>
    </source>
</evidence>
<evidence type="ECO:0000256" key="5">
    <source>
        <dbReference type="ARBA" id="ARBA00022692"/>
    </source>
</evidence>
<dbReference type="GO" id="GO:0005886">
    <property type="term" value="C:plasma membrane"/>
    <property type="evidence" value="ECO:0007669"/>
    <property type="project" value="UniProtKB-SubCell"/>
</dbReference>
<evidence type="ECO:0000256" key="2">
    <source>
        <dbReference type="ARBA" id="ARBA00022448"/>
    </source>
</evidence>
<dbReference type="Pfam" id="PF02653">
    <property type="entry name" value="BPD_transp_2"/>
    <property type="match status" value="1"/>
</dbReference>
<feature type="transmembrane region" description="Helical" evidence="8">
    <location>
        <begin position="54"/>
        <end position="75"/>
    </location>
</feature>
<keyword evidence="2" id="KW-0813">Transport</keyword>
<dbReference type="RefSeq" id="WP_013708223.1">
    <property type="nucleotide sequence ID" value="NC_015389.1"/>
</dbReference>
<keyword evidence="4" id="KW-0997">Cell inner membrane</keyword>
<dbReference type="HOGENOM" id="CLU_028880_2_2_11"/>
<evidence type="ECO:0000256" key="6">
    <source>
        <dbReference type="ARBA" id="ARBA00022989"/>
    </source>
</evidence>
<comment type="subcellular location">
    <subcellularLocation>
        <location evidence="1">Cell membrane</location>
        <topology evidence="1">Multi-pass membrane protein</topology>
    </subcellularLocation>
</comment>
<accession>F2NAF3</accession>
<dbReference type="eggNOG" id="COG1172">
    <property type="taxonomic scope" value="Bacteria"/>
</dbReference>
<keyword evidence="10" id="KW-1185">Reference proteome</keyword>
<feature type="transmembrane region" description="Helical" evidence="8">
    <location>
        <begin position="276"/>
        <end position="296"/>
    </location>
</feature>
<dbReference type="AlphaFoldDB" id="F2NAF3"/>
<dbReference type="Proteomes" id="UP000006851">
    <property type="component" value="Chromosome"/>
</dbReference>
<dbReference type="GO" id="GO:0022857">
    <property type="term" value="F:transmembrane transporter activity"/>
    <property type="evidence" value="ECO:0007669"/>
    <property type="project" value="InterPro"/>
</dbReference>
<dbReference type="EMBL" id="CP002628">
    <property type="protein sequence ID" value="AEB06480.1"/>
    <property type="molecule type" value="Genomic_DNA"/>
</dbReference>
<evidence type="ECO:0000256" key="1">
    <source>
        <dbReference type="ARBA" id="ARBA00004651"/>
    </source>
</evidence>
<dbReference type="Gene3D" id="1.10.3470.10">
    <property type="entry name" value="ABC transporter involved in vitamin B12 uptake, BtuC"/>
    <property type="match status" value="1"/>
</dbReference>
<feature type="transmembrane region" description="Helical" evidence="8">
    <location>
        <begin position="133"/>
        <end position="151"/>
    </location>
</feature>
<keyword evidence="5 8" id="KW-0812">Transmembrane</keyword>
<feature type="transmembrane region" description="Helical" evidence="8">
    <location>
        <begin position="302"/>
        <end position="320"/>
    </location>
</feature>
<feature type="transmembrane region" description="Helical" evidence="8">
    <location>
        <begin position="171"/>
        <end position="197"/>
    </location>
</feature>
<gene>
    <name evidence="9" type="ordered locus">Corgl_0361</name>
</gene>
<protein>
    <submittedName>
        <fullName evidence="9">Inner-membrane translocator</fullName>
    </submittedName>
</protein>
<evidence type="ECO:0000313" key="10">
    <source>
        <dbReference type="Proteomes" id="UP000006851"/>
    </source>
</evidence>